<keyword evidence="4" id="KW-1185">Reference proteome</keyword>
<dbReference type="OMA" id="LQYQCEC"/>
<dbReference type="Gene3D" id="3.30.160.60">
    <property type="entry name" value="Classic Zinc Finger"/>
    <property type="match status" value="1"/>
</dbReference>
<feature type="region of interest" description="Disordered" evidence="1">
    <location>
        <begin position="1041"/>
        <end position="1067"/>
    </location>
</feature>
<evidence type="ECO:0000256" key="1">
    <source>
        <dbReference type="SAM" id="MobiDB-lite"/>
    </source>
</evidence>
<dbReference type="HOGENOM" id="CLU_005132_0_0_1"/>
<feature type="region of interest" description="Disordered" evidence="1">
    <location>
        <begin position="824"/>
        <end position="893"/>
    </location>
</feature>
<accession>E9EB96</accession>
<feature type="compositionally biased region" description="Low complexity" evidence="1">
    <location>
        <begin position="868"/>
        <end position="881"/>
    </location>
</feature>
<feature type="compositionally biased region" description="Polar residues" evidence="1">
    <location>
        <begin position="274"/>
        <end position="285"/>
    </location>
</feature>
<dbReference type="InterPro" id="IPR057218">
    <property type="entry name" value="DUF7896"/>
</dbReference>
<feature type="region of interest" description="Disordered" evidence="1">
    <location>
        <begin position="274"/>
        <end position="302"/>
    </location>
</feature>
<dbReference type="eggNOG" id="ENOG502SB6R">
    <property type="taxonomic scope" value="Eukaryota"/>
</dbReference>
<feature type="region of interest" description="Disordered" evidence="1">
    <location>
        <begin position="208"/>
        <end position="236"/>
    </location>
</feature>
<feature type="domain" description="C2H2-type" evidence="2">
    <location>
        <begin position="146"/>
        <end position="173"/>
    </location>
</feature>
<dbReference type="STRING" id="655827.E9EB96"/>
<reference evidence="3 4" key="1">
    <citation type="journal article" date="2011" name="PLoS Genet.">
        <title>Genome sequencing and comparative transcriptomics of the model entomopathogenic fungi Metarhizium anisopliae and M. acridum.</title>
        <authorList>
            <person name="Gao Q."/>
            <person name="Jin K."/>
            <person name="Ying S.H."/>
            <person name="Zhang Y."/>
            <person name="Xiao G."/>
            <person name="Shang Y."/>
            <person name="Duan Z."/>
            <person name="Hu X."/>
            <person name="Xie X.Q."/>
            <person name="Zhou G."/>
            <person name="Peng G."/>
            <person name="Luo Z."/>
            <person name="Huang W."/>
            <person name="Wang B."/>
            <person name="Fang W."/>
            <person name="Wang S."/>
            <person name="Zhong Y."/>
            <person name="Ma L.J."/>
            <person name="St Leger R.J."/>
            <person name="Zhao G.P."/>
            <person name="Pei Y."/>
            <person name="Feng M.G."/>
            <person name="Xia Y."/>
            <person name="Wang C."/>
        </authorList>
    </citation>
    <scope>NUCLEOTIDE SEQUENCE [LARGE SCALE GENOMIC DNA]</scope>
    <source>
        <strain evidence="3 4">CQMa 102</strain>
    </source>
</reference>
<organism evidence="4">
    <name type="scientific">Metarhizium acridum (strain CQMa 102)</name>
    <dbReference type="NCBI Taxonomy" id="655827"/>
    <lineage>
        <taxon>Eukaryota</taxon>
        <taxon>Fungi</taxon>
        <taxon>Dikarya</taxon>
        <taxon>Ascomycota</taxon>
        <taxon>Pezizomycotina</taxon>
        <taxon>Sordariomycetes</taxon>
        <taxon>Hypocreomycetidae</taxon>
        <taxon>Hypocreales</taxon>
        <taxon>Clavicipitaceae</taxon>
        <taxon>Metarhizium</taxon>
    </lineage>
</organism>
<feature type="domain" description="C2H2-type" evidence="2">
    <location>
        <begin position="913"/>
        <end position="940"/>
    </location>
</feature>
<sequence length="1067" mass="119421">MSGTGADHAAPDLGVAIRQLLNQQADIQSRLSVLIAARHGLEIPVELDMLRHKLRVLEDLTDHYDLASKIPILSGPEEARALQYRCECLEAVCLQNEPLRRSLPSAPPDFGIWLERHLELHDSIPRHRSEAHAEAVEWKPRSMPSFKCWDDQCAHYVYGFASQGERDRHSLIHRPPAKRDSGFSVETSSPVPPIDQQSLRLLNSSQSNRHLPSVQTGNLPPSSSLPVISPRLPPKEKDDLSANYTFYAPTGHRGIEDKPTAVRIHWRAPAISRDSTVPSVQNSQEEGPISPRQARTPITSPLAQRRGINEYLESACSFPDNFKEIVKENADFPDGFWWSAHLDSRHSSTDETSGYNRDAPRRAPPVLAAIASSWHAQDTAYDLFQLLRTTGSLSTSRENEEASFPTLYSAKLLLRETIFYGIIHPDPLFRVGSTFNLRNPPEGVDLDEHVRQLEGCLIRFLQSFEIMCSSTSDKRPRDLLAEFLSVCIFSATRTLLLDMAPTLNATSVFQHQLRSPTGNTSHVVHSMYRALVQLFCSSGPLFTDSWEGSMTHEDSSLYYSVSHLVRRDMWVNEGIESSADFLLKLGDSYFDSWGFNGFLRQRKPNSLAWQLSSTPILRSVQEQHRPQLPMVAPPLGPQMWHSSFQDDVGLPQRRTSDLGSVPYGPEVERARRHTVGEASVTPRQLETPWKAPGSPSRFRSPYHRPPLRRVYCVKCNEYPEGFRGEHELRRHTDAKHSAMVRRWVCCEPENARDASPKPVVSLSSCKACMAQKQYGAYYNAAAHLRRAHFSPHRGGKASGDWPPMSVLKDWMREVRQPLDPMQAEYLSGGEEDGGDPASESSASTSRAMPEASTSRAYMVSPIDDPWRRGSSSQSTQSGPRPTDNRSQCPHPDCGRIVKDLAAHMLTHQEERPEKCPIVTCEYHTKGFARKYDKNRHALTHYRGTMVCPFCPGVGSAYEKVFGRADVFKRHLATAHNVDQTPTNNRSGSLAHLLDGHGPASTHNFAARCSICGGQFATAQDFYEHLDECVLRVIVPVPIPTANHTHPQHSEAAGSISPLQTEAPNRVS</sequence>
<dbReference type="Pfam" id="PF25438">
    <property type="entry name" value="DUF7896"/>
    <property type="match status" value="1"/>
</dbReference>
<proteinExistence type="predicted"/>
<evidence type="ECO:0000313" key="4">
    <source>
        <dbReference type="Proteomes" id="UP000002499"/>
    </source>
</evidence>
<feature type="compositionally biased region" description="Low complexity" evidence="1">
    <location>
        <begin position="219"/>
        <end position="230"/>
    </location>
</feature>
<dbReference type="Proteomes" id="UP000002499">
    <property type="component" value="Unassembled WGS sequence"/>
</dbReference>
<feature type="compositionally biased region" description="Polar residues" evidence="1">
    <location>
        <begin position="1056"/>
        <end position="1067"/>
    </location>
</feature>
<dbReference type="AlphaFoldDB" id="E9EB96"/>
<feature type="domain" description="C2H2-type" evidence="2">
    <location>
        <begin position="710"/>
        <end position="736"/>
    </location>
</feature>
<feature type="domain" description="C2H2-type" evidence="2">
    <location>
        <begin position="886"/>
        <end position="907"/>
    </location>
</feature>
<feature type="region of interest" description="Disordered" evidence="1">
    <location>
        <begin position="675"/>
        <end position="700"/>
    </location>
</feature>
<dbReference type="PANTHER" id="PTHR42031:SF1">
    <property type="entry name" value="KEY LIME PATHOGENICITY PROTEIN"/>
    <property type="match status" value="1"/>
</dbReference>
<evidence type="ECO:0000259" key="2">
    <source>
        <dbReference type="SMART" id="SM00355"/>
    </source>
</evidence>
<dbReference type="InParanoid" id="E9EB96"/>
<gene>
    <name evidence="3" type="ORF">MAC_07144</name>
</gene>
<name>E9EB96_METAQ</name>
<feature type="compositionally biased region" description="Polar residues" evidence="1">
    <location>
        <begin position="838"/>
        <end position="855"/>
    </location>
</feature>
<dbReference type="InterPro" id="IPR013087">
    <property type="entry name" value="Znf_C2H2_type"/>
</dbReference>
<feature type="domain" description="C2H2-type" evidence="2">
    <location>
        <begin position="1006"/>
        <end position="1026"/>
    </location>
</feature>
<dbReference type="EMBL" id="GL698538">
    <property type="protein sequence ID" value="EFY86829.1"/>
    <property type="molecule type" value="Genomic_DNA"/>
</dbReference>
<dbReference type="SMART" id="SM00355">
    <property type="entry name" value="ZnF_C2H2"/>
    <property type="match status" value="6"/>
</dbReference>
<feature type="domain" description="C2H2-type" evidence="2">
    <location>
        <begin position="945"/>
        <end position="975"/>
    </location>
</feature>
<dbReference type="PANTHER" id="PTHR42031">
    <property type="entry name" value="KEY LIME PATHOGENICITY PROTEIN"/>
    <property type="match status" value="1"/>
</dbReference>
<protein>
    <submittedName>
        <fullName evidence="3">Zinc finger protein</fullName>
    </submittedName>
</protein>
<dbReference type="OrthoDB" id="4738706at2759"/>
<evidence type="ECO:0000313" key="3">
    <source>
        <dbReference type="EMBL" id="EFY86829.1"/>
    </source>
</evidence>
<feature type="region of interest" description="Disordered" evidence="1">
    <location>
        <begin position="173"/>
        <end position="195"/>
    </location>
</feature>